<dbReference type="GO" id="GO:0005525">
    <property type="term" value="F:GTP binding"/>
    <property type="evidence" value="ECO:0007669"/>
    <property type="project" value="InterPro"/>
</dbReference>
<dbReference type="Pfam" id="PF05049">
    <property type="entry name" value="IIGP"/>
    <property type="match status" value="1"/>
</dbReference>
<dbReference type="AlphaFoldDB" id="A0A2H3JCW0"/>
<dbReference type="InterPro" id="IPR027417">
    <property type="entry name" value="P-loop_NTPase"/>
</dbReference>
<dbReference type="STRING" id="742152.A0A2H3JCW0"/>
<dbReference type="Proteomes" id="UP000218811">
    <property type="component" value="Unassembled WGS sequence"/>
</dbReference>
<reference evidence="3 4" key="1">
    <citation type="journal article" date="2012" name="Science">
        <title>The Paleozoic origin of enzymatic lignin decomposition reconstructed from 31 fungal genomes.</title>
        <authorList>
            <person name="Floudas D."/>
            <person name="Binder M."/>
            <person name="Riley R."/>
            <person name="Barry K."/>
            <person name="Blanchette R.A."/>
            <person name="Henrissat B."/>
            <person name="Martinez A.T."/>
            <person name="Otillar R."/>
            <person name="Spatafora J.W."/>
            <person name="Yadav J.S."/>
            <person name="Aerts A."/>
            <person name="Benoit I."/>
            <person name="Boyd A."/>
            <person name="Carlson A."/>
            <person name="Copeland A."/>
            <person name="Coutinho P.M."/>
            <person name="de Vries R.P."/>
            <person name="Ferreira P."/>
            <person name="Findley K."/>
            <person name="Foster B."/>
            <person name="Gaskell J."/>
            <person name="Glotzer D."/>
            <person name="Gorecki P."/>
            <person name="Heitman J."/>
            <person name="Hesse C."/>
            <person name="Hori C."/>
            <person name="Igarashi K."/>
            <person name="Jurgens J.A."/>
            <person name="Kallen N."/>
            <person name="Kersten P."/>
            <person name="Kohler A."/>
            <person name="Kuees U."/>
            <person name="Kumar T.K.A."/>
            <person name="Kuo A."/>
            <person name="LaButti K."/>
            <person name="Larrondo L.F."/>
            <person name="Lindquist E."/>
            <person name="Ling A."/>
            <person name="Lombard V."/>
            <person name="Lucas S."/>
            <person name="Lundell T."/>
            <person name="Martin R."/>
            <person name="McLaughlin D.J."/>
            <person name="Morgenstern I."/>
            <person name="Morin E."/>
            <person name="Murat C."/>
            <person name="Nagy L.G."/>
            <person name="Nolan M."/>
            <person name="Ohm R.A."/>
            <person name="Patyshakuliyeva A."/>
            <person name="Rokas A."/>
            <person name="Ruiz-Duenas F.J."/>
            <person name="Sabat G."/>
            <person name="Salamov A."/>
            <person name="Samejima M."/>
            <person name="Schmutz J."/>
            <person name="Slot J.C."/>
            <person name="St John F."/>
            <person name="Stenlid J."/>
            <person name="Sun H."/>
            <person name="Sun S."/>
            <person name="Syed K."/>
            <person name="Tsang A."/>
            <person name="Wiebenga A."/>
            <person name="Young D."/>
            <person name="Pisabarro A."/>
            <person name="Eastwood D.C."/>
            <person name="Martin F."/>
            <person name="Cullen D."/>
            <person name="Grigoriev I.V."/>
            <person name="Hibbett D.S."/>
        </authorList>
    </citation>
    <scope>NUCLEOTIDE SEQUENCE [LARGE SCALE GENOMIC DNA]</scope>
    <source>
        <strain evidence="3 4">MD-104</strain>
    </source>
</reference>
<proteinExistence type="inferred from homology"/>
<keyword evidence="4" id="KW-1185">Reference proteome</keyword>
<gene>
    <name evidence="3" type="ORF">WOLCODRAFT_160924</name>
</gene>
<dbReference type="PANTHER" id="PTHR14143:SF1">
    <property type="entry name" value="IRG-TYPE G DOMAIN-CONTAINING PROTEIN"/>
    <property type="match status" value="1"/>
</dbReference>
<dbReference type="InterPro" id="IPR030385">
    <property type="entry name" value="G_IRG_dom"/>
</dbReference>
<dbReference type="InterPro" id="IPR007743">
    <property type="entry name" value="Immunity-related_GTPase-like"/>
</dbReference>
<evidence type="ECO:0000259" key="2">
    <source>
        <dbReference type="PROSITE" id="PS51716"/>
    </source>
</evidence>
<dbReference type="Gene3D" id="3.40.50.300">
    <property type="entry name" value="P-loop containing nucleotide triphosphate hydrolases"/>
    <property type="match status" value="1"/>
</dbReference>
<protein>
    <recommendedName>
        <fullName evidence="2">IRG-type G domain-containing protein</fullName>
    </recommendedName>
</protein>
<accession>A0A2H3JCW0</accession>
<evidence type="ECO:0000313" key="4">
    <source>
        <dbReference type="Proteomes" id="UP000218811"/>
    </source>
</evidence>
<dbReference type="PROSITE" id="PS51716">
    <property type="entry name" value="G_IRG"/>
    <property type="match status" value="1"/>
</dbReference>
<evidence type="ECO:0000313" key="3">
    <source>
        <dbReference type="EMBL" id="PCH37643.1"/>
    </source>
</evidence>
<sequence>MGGEQSKAEPERKLDLTAAERRELDHLRKELEDRLKLGLKPVVTPTSQERETAKARHKYEDGKYHIAIAGVSGTGKSSFINAVRGLRSNPDDPLVAPTGVAETTTDAHRYADPNPDGTRPYVWYDIPGAGTLEVADWEYFNNQGLYIFDCIIVLFDTRFFATDIAILKHCAHFGIPSFIVRSKSQIHIQNIIEETLEYAAEEDDIDGEGMRREARTRYILDTNVSVAYNLGRAGLRLQPVFCVDRTKLLRLVRGQQAPGAIDEVKLLRTMHATVQKKMNPSGDQPAPPYSQ</sequence>
<organism evidence="3 4">
    <name type="scientific">Wolfiporia cocos (strain MD-104)</name>
    <name type="common">Brown rot fungus</name>
    <dbReference type="NCBI Taxonomy" id="742152"/>
    <lineage>
        <taxon>Eukaryota</taxon>
        <taxon>Fungi</taxon>
        <taxon>Dikarya</taxon>
        <taxon>Basidiomycota</taxon>
        <taxon>Agaricomycotina</taxon>
        <taxon>Agaricomycetes</taxon>
        <taxon>Polyporales</taxon>
        <taxon>Phaeolaceae</taxon>
        <taxon>Wolfiporia</taxon>
    </lineage>
</organism>
<dbReference type="EMBL" id="KB467942">
    <property type="protein sequence ID" value="PCH37643.1"/>
    <property type="molecule type" value="Genomic_DNA"/>
</dbReference>
<dbReference type="PANTHER" id="PTHR14143">
    <property type="entry name" value="INTERFERON-INDUCIBLE GTPASE FAMILY MEMBER"/>
    <property type="match status" value="1"/>
</dbReference>
<dbReference type="GO" id="GO:0016020">
    <property type="term" value="C:membrane"/>
    <property type="evidence" value="ECO:0007669"/>
    <property type="project" value="InterPro"/>
</dbReference>
<dbReference type="SUPFAM" id="SSF52540">
    <property type="entry name" value="P-loop containing nucleoside triphosphate hydrolases"/>
    <property type="match status" value="1"/>
</dbReference>
<comment type="similarity">
    <text evidence="1">Belongs to the TRAFAC class dynamin-like GTPase superfamily. IRG family.</text>
</comment>
<evidence type="ECO:0000256" key="1">
    <source>
        <dbReference type="ARBA" id="ARBA00005429"/>
    </source>
</evidence>
<feature type="domain" description="IRG-type G" evidence="2">
    <location>
        <begin position="62"/>
        <end position="263"/>
    </location>
</feature>
<name>A0A2H3JCW0_WOLCO</name>
<dbReference type="OrthoDB" id="422720at2759"/>